<dbReference type="InterPro" id="IPR052048">
    <property type="entry name" value="ST_Response_Regulator"/>
</dbReference>
<dbReference type="SUPFAM" id="SSF52172">
    <property type="entry name" value="CheY-like"/>
    <property type="match status" value="1"/>
</dbReference>
<feature type="repeat" description="TPR" evidence="2">
    <location>
        <begin position="212"/>
        <end position="245"/>
    </location>
</feature>
<evidence type="ECO:0000256" key="1">
    <source>
        <dbReference type="PROSITE-ProRule" id="PRU00169"/>
    </source>
</evidence>
<dbReference type="SUPFAM" id="SSF48452">
    <property type="entry name" value="TPR-like"/>
    <property type="match status" value="2"/>
</dbReference>
<comment type="caution">
    <text evidence="4">The sequence shown here is derived from an EMBL/GenBank/DDBJ whole genome shotgun (WGS) entry which is preliminary data.</text>
</comment>
<feature type="modified residue" description="4-aspartylphosphate" evidence="1">
    <location>
        <position position="106"/>
    </location>
</feature>
<dbReference type="PANTHER" id="PTHR43228">
    <property type="entry name" value="TWO-COMPONENT RESPONSE REGULATOR"/>
    <property type="match status" value="1"/>
</dbReference>
<dbReference type="AlphaFoldDB" id="A0A080LUY9"/>
<evidence type="ECO:0000256" key="2">
    <source>
        <dbReference type="PROSITE-ProRule" id="PRU00339"/>
    </source>
</evidence>
<keyword evidence="2" id="KW-0802">TPR repeat</keyword>
<protein>
    <submittedName>
        <fullName evidence="4">Chemotaxis protein CheY</fullName>
    </submittedName>
</protein>
<reference evidence="4 5" key="1">
    <citation type="submission" date="2014-02" db="EMBL/GenBank/DDBJ databases">
        <title>Expanding our view of genomic diversity in Candidatus Accumulibacter clades.</title>
        <authorList>
            <person name="Skennerton C.T."/>
            <person name="Barr J.J."/>
            <person name="Slater F.R."/>
            <person name="Bond P.L."/>
            <person name="Tyson G.W."/>
        </authorList>
    </citation>
    <scope>NUCLEOTIDE SEQUENCE [LARGE SCALE GENOMIC DNA]</scope>
    <source>
        <strain evidence="5">BA-91</strain>
    </source>
</reference>
<dbReference type="SMART" id="SM00028">
    <property type="entry name" value="TPR"/>
    <property type="match status" value="5"/>
</dbReference>
<evidence type="ECO:0000259" key="3">
    <source>
        <dbReference type="PROSITE" id="PS50110"/>
    </source>
</evidence>
<evidence type="ECO:0000313" key="5">
    <source>
        <dbReference type="Proteomes" id="UP000020077"/>
    </source>
</evidence>
<organism evidence="4 5">
    <name type="scientific">Candidatus Accumulibacter phosphatis</name>
    <dbReference type="NCBI Taxonomy" id="327160"/>
    <lineage>
        <taxon>Bacteria</taxon>
        <taxon>Pseudomonadati</taxon>
        <taxon>Pseudomonadota</taxon>
        <taxon>Betaproteobacteria</taxon>
        <taxon>Candidatus Accumulibacter</taxon>
    </lineage>
</organism>
<dbReference type="InterPro" id="IPR001789">
    <property type="entry name" value="Sig_transdc_resp-reg_receiver"/>
</dbReference>
<dbReference type="Proteomes" id="UP000020077">
    <property type="component" value="Unassembled WGS sequence"/>
</dbReference>
<proteinExistence type="predicted"/>
<sequence>MHRIYHKLHLWNVGLKSTDLSVTPAARTAEIRLPSRKSPGRYTAMAIISPYRNKRILIIDDVAEMRSSIRSQVSSLGVEQTSVAATVRDALDLLKTSNRFDIILCDYYLGGATDGQQFLEYIRSSGIISRATLFLMITAEQGYTSVITAAECLPDDYLLKPFTADALKSRIDRLLDKKQRLARIDKLQDQGRWQEMIAACDEIIAARDKYLLDAMRIKGNALLMTNRFDEAIEFYRRALQMRSMPWAKLGLAKAYQGSGQPEQAKLALNELLAETPRFLAAYDALGRLHRECGEADDALRILDKACELSPNALARHRAIAGIAEEAADFGRVEKALRTVVQKTRNSPLRDLGDYASLGNALTELGDTEKAIALITEAKTSFRNVGDTTLLAAVEAVAQHKAGNPELAQQALERAMQGGAQGISEAAKLAVAKACLVHGRQDEAEQMLKDVVQNNPDQSVLHASITQMMKTHGNAERAEYLVSNSNAEVIQINDEAVRKGQSGDFRTAAAMLREAAERLPGNLQIVANAAYALLLDVYTNGVDADKLRDAHRYHQMLLAKDQRHPRLGPIAALLAKIQRKFKLPVIS</sequence>
<evidence type="ECO:0000313" key="4">
    <source>
        <dbReference type="EMBL" id="KFB72396.1"/>
    </source>
</evidence>
<accession>A0A080LUY9</accession>
<dbReference type="InterPro" id="IPR019734">
    <property type="entry name" value="TPR_rpt"/>
</dbReference>
<dbReference type="GO" id="GO:0000160">
    <property type="term" value="P:phosphorelay signal transduction system"/>
    <property type="evidence" value="ECO:0007669"/>
    <property type="project" value="InterPro"/>
</dbReference>
<dbReference type="Gene3D" id="1.25.40.10">
    <property type="entry name" value="Tetratricopeptide repeat domain"/>
    <property type="match status" value="3"/>
</dbReference>
<dbReference type="InterPro" id="IPR011006">
    <property type="entry name" value="CheY-like_superfamily"/>
</dbReference>
<dbReference type="PROSITE" id="PS50110">
    <property type="entry name" value="RESPONSE_REGULATORY"/>
    <property type="match status" value="1"/>
</dbReference>
<dbReference type="Gene3D" id="3.40.50.2300">
    <property type="match status" value="1"/>
</dbReference>
<dbReference type="Pfam" id="PF00072">
    <property type="entry name" value="Response_reg"/>
    <property type="match status" value="1"/>
</dbReference>
<dbReference type="EMBL" id="JDVG02000392">
    <property type="protein sequence ID" value="KFB72396.1"/>
    <property type="molecule type" value="Genomic_DNA"/>
</dbReference>
<gene>
    <name evidence="4" type="primary">cheY_2</name>
    <name evidence="4" type="ORF">AW09_002406</name>
</gene>
<dbReference type="SMART" id="SM00448">
    <property type="entry name" value="REC"/>
    <property type="match status" value="1"/>
</dbReference>
<dbReference type="Pfam" id="PF14559">
    <property type="entry name" value="TPR_19"/>
    <property type="match status" value="2"/>
</dbReference>
<dbReference type="PROSITE" id="PS50005">
    <property type="entry name" value="TPR"/>
    <property type="match status" value="2"/>
</dbReference>
<keyword evidence="1" id="KW-0597">Phosphoprotein</keyword>
<name>A0A080LUY9_9PROT</name>
<dbReference type="InterPro" id="IPR011990">
    <property type="entry name" value="TPR-like_helical_dom_sf"/>
</dbReference>
<feature type="repeat" description="TPR" evidence="2">
    <location>
        <begin position="279"/>
        <end position="312"/>
    </location>
</feature>
<feature type="domain" description="Response regulatory" evidence="3">
    <location>
        <begin position="55"/>
        <end position="175"/>
    </location>
</feature>
<dbReference type="PANTHER" id="PTHR43228:SF1">
    <property type="entry name" value="TWO-COMPONENT RESPONSE REGULATOR ARR22"/>
    <property type="match status" value="1"/>
</dbReference>